<keyword evidence="11" id="KW-1185">Reference proteome</keyword>
<evidence type="ECO:0000259" key="9">
    <source>
        <dbReference type="SMART" id="SM00983"/>
    </source>
</evidence>
<dbReference type="GO" id="GO:0009229">
    <property type="term" value="P:thiamine diphosphate biosynthetic process"/>
    <property type="evidence" value="ECO:0007669"/>
    <property type="project" value="UniProtKB-UniRule"/>
</dbReference>
<evidence type="ECO:0000313" key="11">
    <source>
        <dbReference type="Proteomes" id="UP000620104"/>
    </source>
</evidence>
<protein>
    <recommendedName>
        <fullName evidence="7">Thiamine pyrophosphokinase</fullName>
        <ecNumber evidence="7">2.7.6.2</ecNumber>
    </recommendedName>
</protein>
<dbReference type="PANTHER" id="PTHR13622:SF8">
    <property type="entry name" value="THIAMIN PYROPHOSPHOKINASE 1"/>
    <property type="match status" value="1"/>
</dbReference>
<feature type="region of interest" description="Disordered" evidence="8">
    <location>
        <begin position="175"/>
        <end position="196"/>
    </location>
</feature>
<dbReference type="GO" id="GO:0016301">
    <property type="term" value="F:kinase activity"/>
    <property type="evidence" value="ECO:0007669"/>
    <property type="project" value="UniProtKB-UniRule"/>
</dbReference>
<dbReference type="SUPFAM" id="SSF63999">
    <property type="entry name" value="Thiamin pyrophosphokinase, catalytic domain"/>
    <property type="match status" value="1"/>
</dbReference>
<evidence type="ECO:0000256" key="8">
    <source>
        <dbReference type="SAM" id="MobiDB-lite"/>
    </source>
</evidence>
<dbReference type="Proteomes" id="UP000620104">
    <property type="component" value="Unassembled WGS sequence"/>
</dbReference>
<feature type="domain" description="Thiamin pyrophosphokinase thiamin-binding" evidence="9">
    <location>
        <begin position="247"/>
        <end position="314"/>
    </location>
</feature>
<dbReference type="GO" id="GO:0030975">
    <property type="term" value="F:thiamine binding"/>
    <property type="evidence" value="ECO:0007669"/>
    <property type="project" value="UniProtKB-UniRule"/>
</dbReference>
<name>A0A8H3YHY4_9TREE</name>
<evidence type="ECO:0000256" key="7">
    <source>
        <dbReference type="PIRNR" id="PIRNR031057"/>
    </source>
</evidence>
<comment type="caution">
    <text evidence="10">The sequence shown here is derived from an EMBL/GenBank/DDBJ whole genome shotgun (WGS) entry which is preliminary data.</text>
</comment>
<keyword evidence="6 7" id="KW-0067">ATP-binding</keyword>
<dbReference type="InterPro" id="IPR007373">
    <property type="entry name" value="Thiamin_PyroPKinase_B1-bd"/>
</dbReference>
<dbReference type="GO" id="GO:0004788">
    <property type="term" value="F:thiamine diphosphokinase activity"/>
    <property type="evidence" value="ECO:0007669"/>
    <property type="project" value="UniProtKB-UniRule"/>
</dbReference>
<dbReference type="UniPathway" id="UPA00060">
    <property type="reaction ID" value="UER00597"/>
</dbReference>
<dbReference type="InterPro" id="IPR036371">
    <property type="entry name" value="TPK_B1-bd_sf"/>
</dbReference>
<dbReference type="NCBIfam" id="TIGR01378">
    <property type="entry name" value="thi_PPkinase"/>
    <property type="match status" value="1"/>
</dbReference>
<evidence type="ECO:0000256" key="4">
    <source>
        <dbReference type="ARBA" id="ARBA00022741"/>
    </source>
</evidence>
<dbReference type="CDD" id="cd07995">
    <property type="entry name" value="TPK"/>
    <property type="match status" value="1"/>
</dbReference>
<sequence>MTDSASVHNWTCNGIFGPAGDSPSFALIVLNQPVTRPDILQRLWQNARVKICADGGGNRLHDTLQHLKGGLEGKSQGIVDLRDAFLPDVIKGDLDSLRPDVQEFYAAKGVQIIKDGDEYSTDLQKCIQHVEEMESSQEDDWIPIVIYGGLSGRLDQTTAVLSLLHKLRIRSVSTSKHIREQSKPNTAVETHDRSIPGSVKLPTGEELYISYDADEEEETGRKKARGVGRRDIRVVNDDCIAWALDSGTHEIAIDHSQYGQTCGILPLGVQESRVSTQGLKWDFDWLTSFDTQISTSNHLLPENPSVVVKTSRPVYWTMEIR</sequence>
<dbReference type="InterPro" id="IPR007371">
    <property type="entry name" value="TPK_catalytic"/>
</dbReference>
<comment type="similarity">
    <text evidence="2 7">Belongs to the thiamine pyrophosphokinase family.</text>
</comment>
<keyword evidence="4 7" id="KW-0547">Nucleotide-binding</keyword>
<organism evidence="10 11">
    <name type="scientific">Naganishia liquefaciens</name>
    <dbReference type="NCBI Taxonomy" id="104408"/>
    <lineage>
        <taxon>Eukaryota</taxon>
        <taxon>Fungi</taxon>
        <taxon>Dikarya</taxon>
        <taxon>Basidiomycota</taxon>
        <taxon>Agaricomycotina</taxon>
        <taxon>Tremellomycetes</taxon>
        <taxon>Filobasidiales</taxon>
        <taxon>Filobasidiaceae</taxon>
        <taxon>Naganishia</taxon>
    </lineage>
</organism>
<dbReference type="InterPro" id="IPR036759">
    <property type="entry name" value="TPK_catalytic_sf"/>
</dbReference>
<dbReference type="Gene3D" id="2.60.120.320">
    <property type="entry name" value="Thiamin pyrophosphokinase, thiamin-binding domain"/>
    <property type="match status" value="1"/>
</dbReference>
<gene>
    <name evidence="10" type="ORF">NliqN6_4448</name>
</gene>
<evidence type="ECO:0000256" key="6">
    <source>
        <dbReference type="ARBA" id="ARBA00022840"/>
    </source>
</evidence>
<keyword evidence="3 7" id="KW-0808">Transferase</keyword>
<comment type="catalytic activity">
    <reaction evidence="7">
        <text>thiamine + ATP = thiamine diphosphate + AMP + H(+)</text>
        <dbReference type="Rhea" id="RHEA:11576"/>
        <dbReference type="ChEBI" id="CHEBI:15378"/>
        <dbReference type="ChEBI" id="CHEBI:18385"/>
        <dbReference type="ChEBI" id="CHEBI:30616"/>
        <dbReference type="ChEBI" id="CHEBI:58937"/>
        <dbReference type="ChEBI" id="CHEBI:456215"/>
    </reaction>
</comment>
<evidence type="ECO:0000256" key="5">
    <source>
        <dbReference type="ARBA" id="ARBA00022777"/>
    </source>
</evidence>
<dbReference type="Pfam" id="PF04265">
    <property type="entry name" value="TPK_B1_binding"/>
    <property type="match status" value="1"/>
</dbReference>
<dbReference type="AlphaFoldDB" id="A0A8H3YHY4"/>
<dbReference type="GO" id="GO:0005524">
    <property type="term" value="F:ATP binding"/>
    <property type="evidence" value="ECO:0007669"/>
    <property type="project" value="UniProtKB-UniRule"/>
</dbReference>
<evidence type="ECO:0000313" key="10">
    <source>
        <dbReference type="EMBL" id="GHJ88046.1"/>
    </source>
</evidence>
<evidence type="ECO:0000256" key="1">
    <source>
        <dbReference type="ARBA" id="ARBA00005078"/>
    </source>
</evidence>
<dbReference type="PIRSF" id="PIRSF031057">
    <property type="entry name" value="Thiamin_pyrophosphokinase"/>
    <property type="match status" value="1"/>
</dbReference>
<dbReference type="Pfam" id="PF04263">
    <property type="entry name" value="TPK_catalytic"/>
    <property type="match status" value="1"/>
</dbReference>
<dbReference type="Gene3D" id="3.40.50.10240">
    <property type="entry name" value="Thiamin pyrophosphokinase, catalytic domain"/>
    <property type="match status" value="1"/>
</dbReference>
<evidence type="ECO:0000256" key="3">
    <source>
        <dbReference type="ARBA" id="ARBA00022679"/>
    </source>
</evidence>
<dbReference type="FunFam" id="2.60.120.320:FF:000001">
    <property type="entry name" value="Thiamine pyrophosphokinase"/>
    <property type="match status" value="1"/>
</dbReference>
<evidence type="ECO:0000256" key="2">
    <source>
        <dbReference type="ARBA" id="ARBA00006785"/>
    </source>
</evidence>
<dbReference type="EC" id="2.7.6.2" evidence="7"/>
<proteinExistence type="inferred from homology"/>
<comment type="pathway">
    <text evidence="1 7">Cofactor biosynthesis; thiamine diphosphate biosynthesis; thiamine diphosphate from thiamine: step 1/1.</text>
</comment>
<dbReference type="InterPro" id="IPR006282">
    <property type="entry name" value="Thi_PPkinase"/>
</dbReference>
<dbReference type="SUPFAM" id="SSF63862">
    <property type="entry name" value="Thiamin pyrophosphokinase, substrate-binding domain"/>
    <property type="match status" value="1"/>
</dbReference>
<dbReference type="OrthoDB" id="25149at2759"/>
<dbReference type="PANTHER" id="PTHR13622">
    <property type="entry name" value="THIAMIN PYROPHOSPHOKINASE"/>
    <property type="match status" value="1"/>
</dbReference>
<dbReference type="GO" id="GO:0006772">
    <property type="term" value="P:thiamine metabolic process"/>
    <property type="evidence" value="ECO:0007669"/>
    <property type="project" value="InterPro"/>
</dbReference>
<dbReference type="EMBL" id="BLZA01000028">
    <property type="protein sequence ID" value="GHJ88046.1"/>
    <property type="molecule type" value="Genomic_DNA"/>
</dbReference>
<accession>A0A8H3YHY4</accession>
<dbReference type="SMART" id="SM00983">
    <property type="entry name" value="TPK_B1_binding"/>
    <property type="match status" value="1"/>
</dbReference>
<reference evidence="10" key="1">
    <citation type="submission" date="2020-07" db="EMBL/GenBank/DDBJ databases">
        <title>Draft Genome Sequence of a Deep-Sea Yeast, Naganishia (Cryptococcus) liquefaciens strain N6.</title>
        <authorList>
            <person name="Han Y.W."/>
            <person name="Kajitani R."/>
            <person name="Morimoto H."/>
            <person name="Parhat M."/>
            <person name="Tsubouchi H."/>
            <person name="Bakenova O."/>
            <person name="Ogata M."/>
            <person name="Argunhan B."/>
            <person name="Aoki R."/>
            <person name="Kajiwara S."/>
            <person name="Itoh T."/>
            <person name="Iwasaki H."/>
        </authorList>
    </citation>
    <scope>NUCLEOTIDE SEQUENCE</scope>
    <source>
        <strain evidence="10">N6</strain>
    </source>
</reference>
<dbReference type="InterPro" id="IPR016966">
    <property type="entry name" value="Thiamin_pyrophosphokinase_euk"/>
</dbReference>
<keyword evidence="5 7" id="KW-0418">Kinase</keyword>